<name>A0AAQ1SWG4_9PSED</name>
<reference evidence="1 2" key="1">
    <citation type="submission" date="2018-02" db="EMBL/GenBank/DDBJ databases">
        <authorList>
            <person name="Dubost A."/>
        </authorList>
    </citation>
    <scope>NUCLEOTIDE SEQUENCE [LARGE SCALE GENOMIC DNA]</scope>
    <source>
        <strain evidence="2">JV551A3</strain>
    </source>
</reference>
<keyword evidence="2" id="KW-1185">Reference proteome</keyword>
<dbReference type="Proteomes" id="UP000294335">
    <property type="component" value="Unassembled WGS sequence"/>
</dbReference>
<comment type="caution">
    <text evidence="1">The sequence shown here is derived from an EMBL/GenBank/DDBJ whole genome shotgun (WGS) entry which is preliminary data.</text>
</comment>
<proteinExistence type="predicted"/>
<evidence type="ECO:0000313" key="2">
    <source>
        <dbReference type="Proteomes" id="UP000294335"/>
    </source>
</evidence>
<sequence length="83" mass="9272">MSPEAKRGNSCPVSKGVAKGVFTRRAVLFFICYRGLYTACRQFGKWLSQIVCLMSVDSRREARWPVAGAGRIVDVRQPSTHLP</sequence>
<evidence type="ECO:0000313" key="1">
    <source>
        <dbReference type="EMBL" id="SPO63317.1"/>
    </source>
</evidence>
<organism evidence="1 2">
    <name type="scientific">Pseudomonas inefficax</name>
    <dbReference type="NCBI Taxonomy" id="2078786"/>
    <lineage>
        <taxon>Bacteria</taxon>
        <taxon>Pseudomonadati</taxon>
        <taxon>Pseudomonadota</taxon>
        <taxon>Gammaproteobacteria</taxon>
        <taxon>Pseudomonadales</taxon>
        <taxon>Pseudomonadaceae</taxon>
        <taxon>Pseudomonas</taxon>
    </lineage>
</organism>
<dbReference type="AlphaFoldDB" id="A0AAQ1SWG4"/>
<protein>
    <submittedName>
        <fullName evidence="1">Uncharacterized protein</fullName>
    </submittedName>
</protein>
<dbReference type="EMBL" id="OPYN01000207">
    <property type="protein sequence ID" value="SPO63317.1"/>
    <property type="molecule type" value="Genomic_DNA"/>
</dbReference>
<gene>
    <name evidence="1" type="ORF">JV551A3_V1_2070081</name>
</gene>
<accession>A0AAQ1SWG4</accession>